<dbReference type="EMBL" id="LN857014">
    <property type="protein sequence ID" value="CDQ00858.1"/>
    <property type="molecule type" value="Genomic_DNA"/>
</dbReference>
<accession>A0A1I9G521</accession>
<proteinExistence type="predicted"/>
<sequence length="50" mass="5578">MEIIIVKIPTKVPIFRPASITSSVCSPSMDIELTSFAFRPAQMPTIRISR</sequence>
<gene>
    <name evidence="1" type="primary">Bm13558</name>
    <name evidence="1" type="ORF">BM_Bm13558</name>
</gene>
<dbReference type="AlphaFoldDB" id="A0A1I9G521"/>
<reference evidence="1" key="1">
    <citation type="journal article" date="2007" name="Science">
        <title>Draft genome of the filarial nematode parasite Brugia malayi.</title>
        <authorList>
            <person name="Ghedin E."/>
            <person name="Wang S."/>
            <person name="Spiro D."/>
            <person name="Caler E."/>
            <person name="Zhao Q."/>
            <person name="Crabtree J."/>
            <person name="Allen J.E."/>
            <person name="Delcher A.L."/>
            <person name="Guiliano D.B."/>
            <person name="Miranda-Saavedra D."/>
            <person name="Angiuoli S.V."/>
            <person name="Creasy T."/>
            <person name="Amedeo P."/>
            <person name="Haas B."/>
            <person name="El-Sayed N.M."/>
            <person name="Wortman J.R."/>
            <person name="Feldblyum T."/>
            <person name="Tallon L."/>
            <person name="Schatz M."/>
            <person name="Shumway M."/>
            <person name="Koo H."/>
            <person name="Salzberg S.L."/>
            <person name="Schobel S."/>
            <person name="Pertea M."/>
            <person name="Pop M."/>
            <person name="White O."/>
            <person name="Barton G.J."/>
            <person name="Carlow C.K."/>
            <person name="Crawford M.J."/>
            <person name="Daub J."/>
            <person name="Dimmic M.W."/>
            <person name="Estes C.F."/>
            <person name="Foster J.M."/>
            <person name="Ganatra M."/>
            <person name="Gregory W.F."/>
            <person name="Johnson N.M."/>
            <person name="Jin J."/>
            <person name="Komuniecki R."/>
            <person name="Korf I."/>
            <person name="Kumar S."/>
            <person name="Laney S."/>
            <person name="Li B.W."/>
            <person name="Li W."/>
            <person name="Lindblom T.H."/>
            <person name="Lustigman S."/>
            <person name="Ma D."/>
            <person name="Maina C.V."/>
            <person name="Martin D.M."/>
            <person name="McCarter J.P."/>
            <person name="McReynolds L."/>
            <person name="Mitreva M."/>
            <person name="Nutman T.B."/>
            <person name="Parkinson J."/>
            <person name="Peregrin-Alvarez J.M."/>
            <person name="Poole C."/>
            <person name="Ren Q."/>
            <person name="Saunders L."/>
            <person name="Sluder A.E."/>
            <person name="Smith K."/>
            <person name="Stanke M."/>
            <person name="Unnasch T.R."/>
            <person name="Ware J."/>
            <person name="Wei A.D."/>
            <person name="Weil G."/>
            <person name="Williams D.J."/>
            <person name="Zhang Y."/>
            <person name="Williams S.A."/>
            <person name="Fraser-Liggett C."/>
            <person name="Slatko B."/>
            <person name="Blaxter M.L."/>
            <person name="Scott A.L."/>
        </authorList>
    </citation>
    <scope>NUCLEOTIDE SEQUENCE</scope>
    <source>
        <strain evidence="1">FR3</strain>
    </source>
</reference>
<name>A0A1I9G521_BRUMA</name>
<protein>
    <submittedName>
        <fullName evidence="1">Bm13558</fullName>
    </submittedName>
</protein>
<reference evidence="1" key="2">
    <citation type="submission" date="2012-12" db="EMBL/GenBank/DDBJ databases">
        <authorList>
            <consortium name="WormBase Consortium"/>
            <person name="Ghedin E."/>
            <person name="Paulini M."/>
        </authorList>
    </citation>
    <scope>NUCLEOTIDE SEQUENCE</scope>
    <source>
        <strain evidence="1">FR3</strain>
    </source>
</reference>
<organism evidence="1">
    <name type="scientific">Brugia malayi</name>
    <name type="common">Filarial nematode worm</name>
    <dbReference type="NCBI Taxonomy" id="6279"/>
    <lineage>
        <taxon>Eukaryota</taxon>
        <taxon>Metazoa</taxon>
        <taxon>Ecdysozoa</taxon>
        <taxon>Nematoda</taxon>
        <taxon>Chromadorea</taxon>
        <taxon>Rhabditida</taxon>
        <taxon>Spirurina</taxon>
        <taxon>Spiruromorpha</taxon>
        <taxon>Filarioidea</taxon>
        <taxon>Onchocercidae</taxon>
        <taxon>Brugia</taxon>
    </lineage>
</organism>
<evidence type="ECO:0000313" key="1">
    <source>
        <dbReference type="EMBL" id="CDQ00858.1"/>
    </source>
</evidence>